<dbReference type="NCBIfam" id="TIGR02222">
    <property type="entry name" value="chap_CsaA"/>
    <property type="match status" value="1"/>
</dbReference>
<evidence type="ECO:0000313" key="7">
    <source>
        <dbReference type="EMBL" id="OPB51803.1"/>
    </source>
</evidence>
<dbReference type="InterPro" id="IPR002547">
    <property type="entry name" value="tRNA-bd_dom"/>
</dbReference>
<dbReference type="Proteomes" id="UP001189000">
    <property type="component" value="Unassembled WGS sequence"/>
</dbReference>
<reference evidence="8 10" key="3">
    <citation type="submission" date="2018-06" db="EMBL/GenBank/DDBJ databases">
        <authorList>
            <consortium name="Pathogen Informatics"/>
            <person name="Doyle S."/>
        </authorList>
    </citation>
    <scope>NUCLEOTIDE SEQUENCE [LARGE SCALE GENOMIC DNA]</scope>
    <source>
        <strain evidence="8 10">NCTC10588</strain>
    </source>
</reference>
<dbReference type="PANTHER" id="PTHR11586:SF37">
    <property type="entry name" value="TRNA-BINDING DOMAIN-CONTAINING PROTEIN"/>
    <property type="match status" value="1"/>
</dbReference>
<feature type="domain" description="TRNA-binding" evidence="4">
    <location>
        <begin position="11"/>
        <end position="114"/>
    </location>
</feature>
<dbReference type="NCBIfam" id="NF007495">
    <property type="entry name" value="PRK10089.1-4"/>
    <property type="match status" value="1"/>
</dbReference>
<accession>A0A494J9R6</accession>
<evidence type="ECO:0000313" key="5">
    <source>
        <dbReference type="EMBL" id="AQX51076.1"/>
    </source>
</evidence>
<dbReference type="PROSITE" id="PS50886">
    <property type="entry name" value="TRBD"/>
    <property type="match status" value="1"/>
</dbReference>
<dbReference type="GO" id="GO:0000049">
    <property type="term" value="F:tRNA binding"/>
    <property type="evidence" value="ECO:0007669"/>
    <property type="project" value="UniProtKB-UniRule"/>
</dbReference>
<evidence type="ECO:0000313" key="8">
    <source>
        <dbReference type="EMBL" id="STD10828.1"/>
    </source>
</evidence>
<evidence type="ECO:0000256" key="3">
    <source>
        <dbReference type="PROSITE-ProRule" id="PRU00209"/>
    </source>
</evidence>
<keyword evidence="1 3" id="KW-0820">tRNA-binding</keyword>
<evidence type="ECO:0000259" key="4">
    <source>
        <dbReference type="PROSITE" id="PS50886"/>
    </source>
</evidence>
<evidence type="ECO:0000313" key="10">
    <source>
        <dbReference type="Proteomes" id="UP000254876"/>
    </source>
</evidence>
<dbReference type="SUPFAM" id="SSF50249">
    <property type="entry name" value="Nucleic acid-binding proteins"/>
    <property type="match status" value="1"/>
</dbReference>
<name>A0A494J9R6_9FLAO</name>
<dbReference type="Gene3D" id="2.40.50.140">
    <property type="entry name" value="Nucleic acid-binding proteins"/>
    <property type="match status" value="1"/>
</dbReference>
<reference evidence="6" key="4">
    <citation type="submission" date="2023-02" db="EMBL/GenBank/DDBJ databases">
        <title>Elizabethkingia anophelis draft genomes.</title>
        <authorList>
            <person name="Nicholson A.C."/>
            <person name="Whitney A.M."/>
            <person name="Humrighouse B.W."/>
            <person name="Villarma A."/>
            <person name="Bell M."/>
            <person name="Mcquiston J."/>
        </authorList>
    </citation>
    <scope>NUCLEOTIDE SEQUENCE</scope>
    <source>
        <strain evidence="6">B4955</strain>
    </source>
</reference>
<dbReference type="InterPro" id="IPR051270">
    <property type="entry name" value="Tyrosine-tRNA_ligase_regulator"/>
</dbReference>
<organism evidence="7">
    <name type="scientific">Elizabethkingia anophelis</name>
    <dbReference type="NCBI Taxonomy" id="1117645"/>
    <lineage>
        <taxon>Bacteria</taxon>
        <taxon>Pseudomonadati</taxon>
        <taxon>Bacteroidota</taxon>
        <taxon>Flavobacteriia</taxon>
        <taxon>Flavobacteriales</taxon>
        <taxon>Weeksellaceae</taxon>
        <taxon>Elizabethkingia</taxon>
    </lineage>
</organism>
<dbReference type="InterPro" id="IPR008231">
    <property type="entry name" value="CsaA"/>
</dbReference>
<evidence type="ECO:0000313" key="9">
    <source>
        <dbReference type="Proteomes" id="UP000189738"/>
    </source>
</evidence>
<sequence length="114" mass="12686">MDIKPEITWSDFEKIDMRVGTIISAVVFEKARKPAYQLEIDFGDLGIRKSSAQITDLYNTETLVGQQIIAVVNFPKKQIANFFSECLVLGIVGTNQVITLLQPEQKTTNGLPIA</sequence>
<evidence type="ECO:0000256" key="1">
    <source>
        <dbReference type="ARBA" id="ARBA00022555"/>
    </source>
</evidence>
<keyword evidence="2 3" id="KW-0694">RNA-binding</keyword>
<dbReference type="EMBL" id="MAHS01000003">
    <property type="protein sequence ID" value="OPB51803.1"/>
    <property type="molecule type" value="Genomic_DNA"/>
</dbReference>
<dbReference type="NCBIfam" id="NF007494">
    <property type="entry name" value="PRK10089.1-3"/>
    <property type="match status" value="1"/>
</dbReference>
<dbReference type="FunFam" id="2.40.50.140:FF:000165">
    <property type="entry name" value="Chaperone CsaA"/>
    <property type="match status" value="1"/>
</dbReference>
<dbReference type="EMBL" id="CP014339">
    <property type="protein sequence ID" value="AQX51076.1"/>
    <property type="molecule type" value="Genomic_DNA"/>
</dbReference>
<dbReference type="CDD" id="cd02798">
    <property type="entry name" value="tRNA_bind_CsaA"/>
    <property type="match status" value="1"/>
</dbReference>
<proteinExistence type="predicted"/>
<dbReference type="PANTHER" id="PTHR11586">
    <property type="entry name" value="TRNA-AMINOACYLATION COFACTOR ARC1 FAMILY MEMBER"/>
    <property type="match status" value="1"/>
</dbReference>
<reference evidence="5 9" key="1">
    <citation type="submission" date="2016-02" db="EMBL/GenBank/DDBJ databases">
        <authorList>
            <person name="Nicholson A.C."/>
            <person name="Humrighouse B.W."/>
            <person name="Loparev V."/>
            <person name="Emery B."/>
            <person name="Graziano J."/>
            <person name="McQuiston J.R."/>
        </authorList>
    </citation>
    <scope>NUCLEOTIDE SEQUENCE [LARGE SCALE GENOMIC DNA]</scope>
    <source>
        <strain evidence="5 9">E6809</strain>
    </source>
</reference>
<dbReference type="InterPro" id="IPR012340">
    <property type="entry name" value="NA-bd_OB-fold"/>
</dbReference>
<dbReference type="EMBL" id="UFYD01000001">
    <property type="protein sequence ID" value="STD10828.1"/>
    <property type="molecule type" value="Genomic_DNA"/>
</dbReference>
<dbReference type="RefSeq" id="WP_021346520.1">
    <property type="nucleotide sequence ID" value="NZ_BQKR01000010.1"/>
</dbReference>
<dbReference type="Proteomes" id="UP000254876">
    <property type="component" value="Unassembled WGS sequence"/>
</dbReference>
<dbReference type="Proteomes" id="UP000189738">
    <property type="component" value="Chromosome"/>
</dbReference>
<reference evidence="7" key="2">
    <citation type="submission" date="2016-06" db="EMBL/GenBank/DDBJ databases">
        <authorList>
            <person name="Nicholson A.C."/>
        </authorList>
    </citation>
    <scope>NUCLEOTIDE SEQUENCE [LARGE SCALE GENOMIC DNA]</scope>
    <source>
        <strain evidence="7">E6809</strain>
    </source>
</reference>
<evidence type="ECO:0000256" key="2">
    <source>
        <dbReference type="ARBA" id="ARBA00022884"/>
    </source>
</evidence>
<dbReference type="Pfam" id="PF01588">
    <property type="entry name" value="tRNA_bind"/>
    <property type="match status" value="1"/>
</dbReference>
<dbReference type="EMBL" id="NWGY01000008">
    <property type="protein sequence ID" value="MDV3663664.1"/>
    <property type="molecule type" value="Genomic_DNA"/>
</dbReference>
<evidence type="ECO:0000313" key="6">
    <source>
        <dbReference type="EMBL" id="MDV3663664.1"/>
    </source>
</evidence>
<protein>
    <submittedName>
        <fullName evidence="7">tRNA-binding protein</fullName>
    </submittedName>
</protein>
<gene>
    <name evidence="8" type="primary">csaA</name>
    <name evidence="5" type="ORF">AYC66_10495</name>
    <name evidence="7" type="ORF">BAY09_11445</name>
    <name evidence="6" type="ORF">CMU51_06280</name>
    <name evidence="8" type="ORF">NCTC10588_03293</name>
</gene>
<dbReference type="AlphaFoldDB" id="A0A494J9R6"/>